<evidence type="ECO:0008006" key="15">
    <source>
        <dbReference type="Google" id="ProtNLM"/>
    </source>
</evidence>
<feature type="transmembrane region" description="Helical" evidence="12">
    <location>
        <begin position="194"/>
        <end position="218"/>
    </location>
</feature>
<keyword evidence="7" id="KW-0915">Sodium</keyword>
<dbReference type="GO" id="GO:0015293">
    <property type="term" value="F:symporter activity"/>
    <property type="evidence" value="ECO:0007669"/>
    <property type="project" value="TreeGrafter"/>
</dbReference>
<dbReference type="GeneID" id="20246186"/>
<feature type="transmembrane region" description="Helical" evidence="12">
    <location>
        <begin position="386"/>
        <end position="405"/>
    </location>
</feature>
<organism evidence="13 14">
    <name type="scientific">Lottia gigantea</name>
    <name type="common">Giant owl limpet</name>
    <dbReference type="NCBI Taxonomy" id="225164"/>
    <lineage>
        <taxon>Eukaryota</taxon>
        <taxon>Metazoa</taxon>
        <taxon>Spiralia</taxon>
        <taxon>Lophotrochozoa</taxon>
        <taxon>Mollusca</taxon>
        <taxon>Gastropoda</taxon>
        <taxon>Patellogastropoda</taxon>
        <taxon>Lottioidea</taxon>
        <taxon>Lottiidae</taxon>
        <taxon>Lottia</taxon>
    </lineage>
</organism>
<protein>
    <recommendedName>
        <fullName evidence="15">Sodium-coupled monocarboxylate transporter 1</fullName>
    </recommendedName>
</protein>
<evidence type="ECO:0000313" key="13">
    <source>
        <dbReference type="EMBL" id="ESO89082.1"/>
    </source>
</evidence>
<proteinExistence type="inferred from homology"/>
<feature type="transmembrane region" description="Helical" evidence="12">
    <location>
        <begin position="165"/>
        <end position="187"/>
    </location>
</feature>
<evidence type="ECO:0000256" key="1">
    <source>
        <dbReference type="ARBA" id="ARBA00004651"/>
    </source>
</evidence>
<feature type="transmembrane region" description="Helical" evidence="12">
    <location>
        <begin position="417"/>
        <end position="437"/>
    </location>
</feature>
<feature type="transmembrane region" description="Helical" evidence="12">
    <location>
        <begin position="59"/>
        <end position="77"/>
    </location>
</feature>
<dbReference type="InterPro" id="IPR051163">
    <property type="entry name" value="Sodium:Solute_Symporter_SSF"/>
</dbReference>
<evidence type="ECO:0000256" key="5">
    <source>
        <dbReference type="ARBA" id="ARBA00022692"/>
    </source>
</evidence>
<evidence type="ECO:0000256" key="8">
    <source>
        <dbReference type="ARBA" id="ARBA00023065"/>
    </source>
</evidence>
<evidence type="ECO:0000313" key="14">
    <source>
        <dbReference type="Proteomes" id="UP000030746"/>
    </source>
</evidence>
<dbReference type="NCBIfam" id="TIGR00813">
    <property type="entry name" value="sss"/>
    <property type="match status" value="1"/>
</dbReference>
<evidence type="ECO:0000256" key="6">
    <source>
        <dbReference type="ARBA" id="ARBA00022989"/>
    </source>
</evidence>
<evidence type="ECO:0000256" key="11">
    <source>
        <dbReference type="RuleBase" id="RU362091"/>
    </source>
</evidence>
<feature type="transmembrane region" description="Helical" evidence="12">
    <location>
        <begin position="134"/>
        <end position="153"/>
    </location>
</feature>
<dbReference type="EMBL" id="KB202619">
    <property type="protein sequence ID" value="ESO89082.1"/>
    <property type="molecule type" value="Genomic_DNA"/>
</dbReference>
<keyword evidence="8" id="KW-0406">Ion transport</keyword>
<feature type="transmembrane region" description="Helical" evidence="12">
    <location>
        <begin position="238"/>
        <end position="259"/>
    </location>
</feature>
<dbReference type="RefSeq" id="XP_009060125.1">
    <property type="nucleotide sequence ID" value="XM_009061877.1"/>
</dbReference>
<keyword evidence="14" id="KW-1185">Reference proteome</keyword>
<gene>
    <name evidence="13" type="ORF">LOTGIDRAFT_210041</name>
</gene>
<dbReference type="Pfam" id="PF00474">
    <property type="entry name" value="SSF"/>
    <property type="match status" value="1"/>
</dbReference>
<evidence type="ECO:0000256" key="2">
    <source>
        <dbReference type="ARBA" id="ARBA00006434"/>
    </source>
</evidence>
<feature type="transmembrane region" description="Helical" evidence="12">
    <location>
        <begin position="89"/>
        <end position="113"/>
    </location>
</feature>
<dbReference type="KEGG" id="lgi:LOTGIDRAFT_210041"/>
<dbReference type="PROSITE" id="PS51257">
    <property type="entry name" value="PROKAR_LIPOPROTEIN"/>
    <property type="match status" value="1"/>
</dbReference>
<dbReference type="PROSITE" id="PS50283">
    <property type="entry name" value="NA_SOLUT_SYMP_3"/>
    <property type="match status" value="1"/>
</dbReference>
<comment type="subcellular location">
    <subcellularLocation>
        <location evidence="1">Cell membrane</location>
        <topology evidence="1">Multi-pass membrane protein</topology>
    </subcellularLocation>
</comment>
<reference evidence="13 14" key="1">
    <citation type="journal article" date="2013" name="Nature">
        <title>Insights into bilaterian evolution from three spiralian genomes.</title>
        <authorList>
            <person name="Simakov O."/>
            <person name="Marletaz F."/>
            <person name="Cho S.J."/>
            <person name="Edsinger-Gonzales E."/>
            <person name="Havlak P."/>
            <person name="Hellsten U."/>
            <person name="Kuo D.H."/>
            <person name="Larsson T."/>
            <person name="Lv J."/>
            <person name="Arendt D."/>
            <person name="Savage R."/>
            <person name="Osoegawa K."/>
            <person name="de Jong P."/>
            <person name="Grimwood J."/>
            <person name="Chapman J.A."/>
            <person name="Shapiro H."/>
            <person name="Aerts A."/>
            <person name="Otillar R.P."/>
            <person name="Terry A.Y."/>
            <person name="Boore J.L."/>
            <person name="Grigoriev I.V."/>
            <person name="Lindberg D.R."/>
            <person name="Seaver E.C."/>
            <person name="Weisblat D.A."/>
            <person name="Putnam N.H."/>
            <person name="Rokhsar D.S."/>
        </authorList>
    </citation>
    <scope>NUCLEOTIDE SEQUENCE [LARGE SCALE GENOMIC DNA]</scope>
</reference>
<evidence type="ECO:0000256" key="4">
    <source>
        <dbReference type="ARBA" id="ARBA00022475"/>
    </source>
</evidence>
<keyword evidence="6 12" id="KW-1133">Transmembrane helix</keyword>
<accession>V3ZXH0</accession>
<dbReference type="OrthoDB" id="6132759at2759"/>
<keyword evidence="5 12" id="KW-0812">Transmembrane</keyword>
<keyword evidence="9 12" id="KW-0472">Membrane</keyword>
<dbReference type="CDD" id="cd11492">
    <property type="entry name" value="SLC5sbd_NIS-SMVT"/>
    <property type="match status" value="1"/>
</dbReference>
<dbReference type="CTD" id="20246186"/>
<dbReference type="GO" id="GO:0005886">
    <property type="term" value="C:plasma membrane"/>
    <property type="evidence" value="ECO:0007669"/>
    <property type="project" value="UniProtKB-SubCell"/>
</dbReference>
<feature type="transmembrane region" description="Helical" evidence="12">
    <location>
        <begin position="444"/>
        <end position="465"/>
    </location>
</feature>
<evidence type="ECO:0000256" key="9">
    <source>
        <dbReference type="ARBA" id="ARBA00023136"/>
    </source>
</evidence>
<dbReference type="STRING" id="225164.V3ZXH0"/>
<dbReference type="PANTHER" id="PTHR42985:SF40">
    <property type="entry name" value="LD47995P-RELATED"/>
    <property type="match status" value="1"/>
</dbReference>
<dbReference type="OMA" id="NVAIMIM"/>
<dbReference type="AlphaFoldDB" id="V3ZXH0"/>
<dbReference type="InterPro" id="IPR001734">
    <property type="entry name" value="Na/solute_symporter"/>
</dbReference>
<dbReference type="HOGENOM" id="CLU_018808_11_1_1"/>
<keyword evidence="4" id="KW-1003">Cell membrane</keyword>
<evidence type="ECO:0000256" key="7">
    <source>
        <dbReference type="ARBA" id="ARBA00023053"/>
    </source>
</evidence>
<keyword evidence="10" id="KW-0739">Sodium transport</keyword>
<evidence type="ECO:0000256" key="10">
    <source>
        <dbReference type="ARBA" id="ARBA00023201"/>
    </source>
</evidence>
<sequence length="555" mass="61483">MDRDLSIYTGVTRKFGIVDYVMFGLLLAVSSCIGFFFAIRDRKRDSIENFVHGGKKMSIFPVSMSLIVTFLSALSLLGNPVEMYNYNTMFWYLCLAFVFAMVLSAWIFVPYFYNLGLMCIFEYLELRFSKSIRVLASVLYIFQTLIYMSFVLYAPSLALNAVTDFNLWGCIVGLMLVVTAYTALVRWTDTFQGLVIIAGLLAVLIQGSNVAGGFAQAWDIAQERGRILFDDFNPDPKIRHSFWSVSIGGGLFWMCLYSLNQAQIQRVMSLPTVTKAQISLIVNMIGLILICSVCFLIGIVMFAVYADCHPVAFKLIAKGDQLLPLFVMDILGKLPGIPGIFVSCVFSGSLSTLSSSLNALSAVTLEDFVKPFCFKKKKLSDLKITLLSKILVIIYGLAGLAFAFAVSRLGAILQATYSIYSILNGPLAGIFILGLFFPWANKWGAGAGCITSLTMMLWIGFGAYAKKIRTPLSPVSVEGCNWNLTTTMIPTTLYMNTTQTILNNTTPTPQMDAESSDPFYDMYKLSYLWYTGTGILIVVVVGLIVSFITGNMDFK</sequence>
<dbReference type="InterPro" id="IPR038377">
    <property type="entry name" value="Na/Glc_symporter_sf"/>
</dbReference>
<feature type="transmembrane region" description="Helical" evidence="12">
    <location>
        <begin position="280"/>
        <end position="305"/>
    </location>
</feature>
<dbReference type="PANTHER" id="PTHR42985">
    <property type="entry name" value="SODIUM-COUPLED MONOCARBOXYLATE TRANSPORTER"/>
    <property type="match status" value="1"/>
</dbReference>
<dbReference type="Proteomes" id="UP000030746">
    <property type="component" value="Unassembled WGS sequence"/>
</dbReference>
<name>V3ZXH0_LOTGI</name>
<evidence type="ECO:0000256" key="3">
    <source>
        <dbReference type="ARBA" id="ARBA00022448"/>
    </source>
</evidence>
<evidence type="ECO:0000256" key="12">
    <source>
        <dbReference type="SAM" id="Phobius"/>
    </source>
</evidence>
<feature type="transmembrane region" description="Helical" evidence="12">
    <location>
        <begin position="20"/>
        <end position="39"/>
    </location>
</feature>
<dbReference type="GO" id="GO:0006814">
    <property type="term" value="P:sodium ion transport"/>
    <property type="evidence" value="ECO:0007669"/>
    <property type="project" value="UniProtKB-KW"/>
</dbReference>
<dbReference type="Gene3D" id="1.20.1730.10">
    <property type="entry name" value="Sodium/glucose cotransporter"/>
    <property type="match status" value="1"/>
</dbReference>
<comment type="similarity">
    <text evidence="2 11">Belongs to the sodium:solute symporter (SSF) (TC 2.A.21) family.</text>
</comment>
<feature type="transmembrane region" description="Helical" evidence="12">
    <location>
        <begin position="527"/>
        <end position="549"/>
    </location>
</feature>
<keyword evidence="3" id="KW-0813">Transport</keyword>